<evidence type="ECO:0000256" key="1">
    <source>
        <dbReference type="ARBA" id="ARBA00004245"/>
    </source>
</evidence>
<dbReference type="Pfam" id="PF00225">
    <property type="entry name" value="Kinesin"/>
    <property type="match status" value="1"/>
</dbReference>
<comment type="subcellular location">
    <subcellularLocation>
        <location evidence="1">Cytoplasm</location>
        <location evidence="1">Cytoskeleton</location>
    </subcellularLocation>
</comment>
<name>A0A0D2X163_CAPO3</name>
<dbReference type="PROSITE" id="PS50067">
    <property type="entry name" value="KINESIN_MOTOR_2"/>
    <property type="match status" value="1"/>
</dbReference>
<organism evidence="13 14">
    <name type="scientific">Capsaspora owczarzaki (strain ATCC 30864)</name>
    <dbReference type="NCBI Taxonomy" id="595528"/>
    <lineage>
        <taxon>Eukaryota</taxon>
        <taxon>Filasterea</taxon>
        <taxon>Capsaspora</taxon>
    </lineage>
</organism>
<keyword evidence="3" id="KW-0493">Microtubule</keyword>
<dbReference type="EMBL" id="KE346361">
    <property type="protein sequence ID" value="KJE90259.1"/>
    <property type="molecule type" value="Genomic_DNA"/>
</dbReference>
<evidence type="ECO:0000256" key="6">
    <source>
        <dbReference type="ARBA" id="ARBA00023054"/>
    </source>
</evidence>
<dbReference type="STRING" id="595528.A0A0D2X163"/>
<keyword evidence="5 9" id="KW-0067">ATP-binding</keyword>
<feature type="region of interest" description="Disordered" evidence="11">
    <location>
        <begin position="452"/>
        <end position="500"/>
    </location>
</feature>
<dbReference type="InterPro" id="IPR001752">
    <property type="entry name" value="Kinesin_motor_dom"/>
</dbReference>
<dbReference type="GO" id="GO:0008017">
    <property type="term" value="F:microtubule binding"/>
    <property type="evidence" value="ECO:0007669"/>
    <property type="project" value="InterPro"/>
</dbReference>
<feature type="coiled-coil region" evidence="10">
    <location>
        <begin position="945"/>
        <end position="979"/>
    </location>
</feature>
<comment type="similarity">
    <text evidence="9">Belongs to the TRAFAC class myosin-kinesin ATPase superfamily. Kinesin family.</text>
</comment>
<feature type="binding site" evidence="9">
    <location>
        <begin position="108"/>
        <end position="115"/>
    </location>
    <ligand>
        <name>ATP</name>
        <dbReference type="ChEBI" id="CHEBI:30616"/>
    </ligand>
</feature>
<evidence type="ECO:0000256" key="9">
    <source>
        <dbReference type="PROSITE-ProRule" id="PRU00283"/>
    </source>
</evidence>
<proteinExistence type="inferred from homology"/>
<dbReference type="InterPro" id="IPR036961">
    <property type="entry name" value="Kinesin_motor_dom_sf"/>
</dbReference>
<feature type="domain" description="Kinesin motor" evidence="12">
    <location>
        <begin position="3"/>
        <end position="350"/>
    </location>
</feature>
<protein>
    <submittedName>
        <fullName evidence="13">Kinesin</fullName>
    </submittedName>
</protein>
<evidence type="ECO:0000256" key="2">
    <source>
        <dbReference type="ARBA" id="ARBA00022490"/>
    </source>
</evidence>
<keyword evidence="7 9" id="KW-0505">Motor protein</keyword>
<dbReference type="AlphaFoldDB" id="A0A0D2X163"/>
<evidence type="ECO:0000313" key="14">
    <source>
        <dbReference type="Proteomes" id="UP000008743"/>
    </source>
</evidence>
<feature type="compositionally biased region" description="Polar residues" evidence="11">
    <location>
        <begin position="479"/>
        <end position="490"/>
    </location>
</feature>
<dbReference type="PROSITE" id="PS00411">
    <property type="entry name" value="KINESIN_MOTOR_1"/>
    <property type="match status" value="1"/>
</dbReference>
<keyword evidence="6 10" id="KW-0175">Coiled coil</keyword>
<feature type="region of interest" description="Disordered" evidence="11">
    <location>
        <begin position="1017"/>
        <end position="1067"/>
    </location>
</feature>
<dbReference type="SUPFAM" id="SSF52540">
    <property type="entry name" value="P-loop containing nucleoside triphosphate hydrolases"/>
    <property type="match status" value="1"/>
</dbReference>
<gene>
    <name evidence="13" type="ORF">CAOG_001596</name>
</gene>
<feature type="coiled-coil region" evidence="10">
    <location>
        <begin position="355"/>
        <end position="389"/>
    </location>
</feature>
<evidence type="ECO:0000256" key="8">
    <source>
        <dbReference type="ARBA" id="ARBA00023212"/>
    </source>
</evidence>
<feature type="coiled-coil region" evidence="10">
    <location>
        <begin position="520"/>
        <end position="599"/>
    </location>
</feature>
<dbReference type="InterPro" id="IPR027640">
    <property type="entry name" value="Kinesin-like_fam"/>
</dbReference>
<accession>A0A0D2X163</accession>
<dbReference type="SMART" id="SM00129">
    <property type="entry name" value="KISc"/>
    <property type="match status" value="1"/>
</dbReference>
<keyword evidence="2" id="KW-0963">Cytoplasm</keyword>
<dbReference type="GO" id="GO:0007018">
    <property type="term" value="P:microtubule-based movement"/>
    <property type="evidence" value="ECO:0007669"/>
    <property type="project" value="InterPro"/>
</dbReference>
<evidence type="ECO:0000259" key="12">
    <source>
        <dbReference type="PROSITE" id="PS50067"/>
    </source>
</evidence>
<evidence type="ECO:0000256" key="10">
    <source>
        <dbReference type="SAM" id="Coils"/>
    </source>
</evidence>
<dbReference type="GO" id="GO:0003777">
    <property type="term" value="F:microtubule motor activity"/>
    <property type="evidence" value="ECO:0007669"/>
    <property type="project" value="InterPro"/>
</dbReference>
<reference evidence="14" key="1">
    <citation type="submission" date="2011-02" db="EMBL/GenBank/DDBJ databases">
        <title>The Genome Sequence of Capsaspora owczarzaki ATCC 30864.</title>
        <authorList>
            <person name="Russ C."/>
            <person name="Cuomo C."/>
            <person name="Burger G."/>
            <person name="Gray M.W."/>
            <person name="Holland P.W.H."/>
            <person name="King N."/>
            <person name="Lang F.B.F."/>
            <person name="Roger A.J."/>
            <person name="Ruiz-Trillo I."/>
            <person name="Young S.K."/>
            <person name="Zeng Q."/>
            <person name="Gargeya S."/>
            <person name="Alvarado L."/>
            <person name="Berlin A."/>
            <person name="Chapman S.B."/>
            <person name="Chen Z."/>
            <person name="Freedman E."/>
            <person name="Gellesch M."/>
            <person name="Goldberg J."/>
            <person name="Griggs A."/>
            <person name="Gujja S."/>
            <person name="Heilman E."/>
            <person name="Heiman D."/>
            <person name="Howarth C."/>
            <person name="Mehta T."/>
            <person name="Neiman D."/>
            <person name="Pearson M."/>
            <person name="Roberts A."/>
            <person name="Saif S."/>
            <person name="Shea T."/>
            <person name="Shenoy N."/>
            <person name="Sisk P."/>
            <person name="Stolte C."/>
            <person name="Sykes S."/>
            <person name="White J."/>
            <person name="Yandava C."/>
            <person name="Haas B."/>
            <person name="Nusbaum C."/>
            <person name="Birren B."/>
        </authorList>
    </citation>
    <scope>NUCLEOTIDE SEQUENCE</scope>
    <source>
        <strain evidence="14">ATCC 30864</strain>
    </source>
</reference>
<keyword evidence="8" id="KW-0206">Cytoskeleton</keyword>
<dbReference type="PANTHER" id="PTHR47968:SF17">
    <property type="entry name" value="KINESIN-LIKE PROTEIN"/>
    <property type="match status" value="1"/>
</dbReference>
<evidence type="ECO:0000313" key="13">
    <source>
        <dbReference type="EMBL" id="KJE90259.1"/>
    </source>
</evidence>
<feature type="coiled-coil region" evidence="10">
    <location>
        <begin position="817"/>
        <end position="844"/>
    </location>
</feature>
<dbReference type="PANTHER" id="PTHR47968">
    <property type="entry name" value="CENTROMERE PROTEIN E"/>
    <property type="match status" value="1"/>
</dbReference>
<keyword evidence="14" id="KW-1185">Reference proteome</keyword>
<feature type="compositionally biased region" description="Low complexity" evidence="11">
    <location>
        <begin position="452"/>
        <end position="461"/>
    </location>
</feature>
<feature type="compositionally biased region" description="Basic and acidic residues" evidence="11">
    <location>
        <begin position="1050"/>
        <end position="1059"/>
    </location>
</feature>
<keyword evidence="4 9" id="KW-0547">Nucleotide-binding</keyword>
<dbReference type="FunFam" id="3.40.850.10:FF:000031">
    <property type="entry name" value="Kinesin-like protein"/>
    <property type="match status" value="1"/>
</dbReference>
<dbReference type="CDD" id="cd01369">
    <property type="entry name" value="KISc_KHC_KIF5"/>
    <property type="match status" value="1"/>
</dbReference>
<evidence type="ECO:0000256" key="7">
    <source>
        <dbReference type="ARBA" id="ARBA00023175"/>
    </source>
</evidence>
<evidence type="ECO:0000256" key="5">
    <source>
        <dbReference type="ARBA" id="ARBA00022840"/>
    </source>
</evidence>
<dbReference type="GO" id="GO:0005874">
    <property type="term" value="C:microtubule"/>
    <property type="evidence" value="ECO:0007669"/>
    <property type="project" value="UniProtKB-KW"/>
</dbReference>
<dbReference type="Gene3D" id="3.40.850.10">
    <property type="entry name" value="Kinesin motor domain"/>
    <property type="match status" value="1"/>
</dbReference>
<evidence type="ECO:0000256" key="4">
    <source>
        <dbReference type="ARBA" id="ARBA00022741"/>
    </source>
</evidence>
<sequence length="1067" mass="118172">MSNVRVVVRFRPQNGIEAAKGGAMVVKFDPPTQPQQSSAAFRSSLTDLSADAAACRGVTVDEAGVPQSFAFDRVFDPLTSQQQVYEYAVKSIVEDVLKGYNGTVFAYGQTSSGKTFTMEGPDIDDERFKGVIPRIIENMFDYIESAPEHLEFTVKVSYFEIYLEKIRDLLDTSKDNLQIHEDRINGVHVKGVTEVYVANPQEVLDVMKAGKGSRAVSHTQMNADSSRSHSVFMVVIQQRNLTTRTVRTGKLCLVDLAGSEKIGKTGAAGQTLEEAKKINKSLSALGNVINALTDPKATHVPYRDSKLTRVLQESLGGNARTTIIINCSPSSYNVAETISSLRFGTRAKRIKNNAIVNQELSADELRKRLEKAKAELLQLKGLLVLAEQELSIWRAGGHVAPSNYAILTLEAAALRELTETLQDDRNVPISTSSSSQSLSALAAADQPPSLLLPHSSSSHSLAEASRGPSFDVSRDSANHDTQSIAESTISGMDRPEPNNSFSVQERDELLRHENELLDQIQVKEQLLLAFEEEIKALRIEALRVPSLVTERDHLYTEVSALKRLQERAAIETNELELTIESLTDANKQLAMQLQLQQEATDLTSGATERRIAKETADRLGHLIASVKGQTDRDPHVADYITRQLSLDDTPESQMQILEKALQEKLNQAKHLVVEREAQISANEARLEDVSAQLALALRERETNKQKINSLEDEVSSLLNKVIHYEEQLLQSVDQTEKIKESRESLNQQLGAHMELFETQTREMRASLDRKQADVDHLTELNRDQKAQISSLTTTLERERASAAETIEKLSSQGSHTQSALEAELESLKTLMSTQQREFETLRNASVSLTAENKRLLIDIAGQCKKVVELEMALDSAHENFEVVVQLAGKKEQNRRVIDREAKIRQLQNTLKEVQSVQSKLIHQNEQLANESTMNKKLLTTRTERVMLLQGLLNDKEESLRKTENENLRLRDQLALLQQGTLPATSSTSSSAAVATAGGFSATSERSPASIVARMAEGPRVAKPIRGGGLLRQASGGSRKPGGDATPSKAHFWERLDRKSTQNSPMHR</sequence>
<evidence type="ECO:0000256" key="11">
    <source>
        <dbReference type="SAM" id="MobiDB-lite"/>
    </source>
</evidence>
<dbReference type="InterPro" id="IPR019821">
    <property type="entry name" value="Kinesin_motor_CS"/>
</dbReference>
<dbReference type="Proteomes" id="UP000008743">
    <property type="component" value="Unassembled WGS sequence"/>
</dbReference>
<dbReference type="GO" id="GO:0005524">
    <property type="term" value="F:ATP binding"/>
    <property type="evidence" value="ECO:0007669"/>
    <property type="project" value="UniProtKB-UniRule"/>
</dbReference>
<evidence type="ECO:0000256" key="3">
    <source>
        <dbReference type="ARBA" id="ARBA00022701"/>
    </source>
</evidence>
<dbReference type="RefSeq" id="XP_004364464.2">
    <property type="nucleotide sequence ID" value="XM_004364407.2"/>
</dbReference>
<dbReference type="PhylomeDB" id="A0A0D2X163"/>
<feature type="coiled-coil region" evidence="10">
    <location>
        <begin position="654"/>
        <end position="727"/>
    </location>
</feature>
<dbReference type="InterPro" id="IPR027417">
    <property type="entry name" value="P-loop_NTPase"/>
</dbReference>
<dbReference type="FunCoup" id="A0A0D2X163">
    <property type="interactions" value="16"/>
</dbReference>
<dbReference type="InParanoid" id="A0A0D2X163"/>
<dbReference type="OrthoDB" id="3176171at2759"/>
<dbReference type="PRINTS" id="PR00380">
    <property type="entry name" value="KINESINHEAVY"/>
</dbReference>